<dbReference type="Gene3D" id="3.30.70.330">
    <property type="match status" value="1"/>
</dbReference>
<dbReference type="GO" id="GO:0005737">
    <property type="term" value="C:cytoplasm"/>
    <property type="evidence" value="ECO:0007669"/>
    <property type="project" value="TreeGrafter"/>
</dbReference>
<evidence type="ECO:0000256" key="2">
    <source>
        <dbReference type="ARBA" id="ARBA00005991"/>
    </source>
</evidence>
<dbReference type="InterPro" id="IPR039722">
    <property type="entry name" value="Upf3"/>
</dbReference>
<comment type="similarity">
    <text evidence="2">Belongs to the RENT3 family.</text>
</comment>
<dbReference type="GO" id="GO:0003729">
    <property type="term" value="F:mRNA binding"/>
    <property type="evidence" value="ECO:0007669"/>
    <property type="project" value="TreeGrafter"/>
</dbReference>
<feature type="compositionally biased region" description="Basic and acidic residues" evidence="5">
    <location>
        <begin position="354"/>
        <end position="381"/>
    </location>
</feature>
<dbReference type="Pfam" id="PF03467">
    <property type="entry name" value="Smg4_UPF3"/>
    <property type="match status" value="2"/>
</dbReference>
<dbReference type="PANTHER" id="PTHR13112:SF0">
    <property type="entry name" value="FI21285P1"/>
    <property type="match status" value="1"/>
</dbReference>
<evidence type="ECO:0000256" key="4">
    <source>
        <dbReference type="ARBA" id="ARBA00023242"/>
    </source>
</evidence>
<feature type="compositionally biased region" description="Basic and acidic residues" evidence="5">
    <location>
        <begin position="297"/>
        <end position="335"/>
    </location>
</feature>
<dbReference type="GO" id="GO:0005730">
    <property type="term" value="C:nucleolus"/>
    <property type="evidence" value="ECO:0007669"/>
    <property type="project" value="TreeGrafter"/>
</dbReference>
<evidence type="ECO:0000256" key="5">
    <source>
        <dbReference type="SAM" id="MobiDB-lite"/>
    </source>
</evidence>
<dbReference type="CDD" id="cd12455">
    <property type="entry name" value="RRM_like_Smg4_UPF3"/>
    <property type="match status" value="1"/>
</dbReference>
<reference evidence="7" key="1">
    <citation type="submission" date="2021-01" db="EMBL/GenBank/DDBJ databases">
        <authorList>
            <person name="Corre E."/>
            <person name="Pelletier E."/>
            <person name="Niang G."/>
            <person name="Scheremetjew M."/>
            <person name="Finn R."/>
            <person name="Kale V."/>
            <person name="Holt S."/>
            <person name="Cochrane G."/>
            <person name="Meng A."/>
            <person name="Brown T."/>
            <person name="Cohen L."/>
        </authorList>
    </citation>
    <scope>NUCLEOTIDE SEQUENCE</scope>
    <source>
        <strain evidence="7">CCAC1681</strain>
    </source>
</reference>
<feature type="region of interest" description="Disordered" evidence="5">
    <location>
        <begin position="248"/>
        <end position="439"/>
    </location>
</feature>
<proteinExistence type="inferred from homology"/>
<name>A0A7S0DEF0_MICPS</name>
<feature type="domain" description="UPF3" evidence="6">
    <location>
        <begin position="18"/>
        <end position="93"/>
    </location>
</feature>
<feature type="compositionally biased region" description="Basic and acidic residues" evidence="5">
    <location>
        <begin position="269"/>
        <end position="289"/>
    </location>
</feature>
<feature type="compositionally biased region" description="Low complexity" evidence="5">
    <location>
        <begin position="111"/>
        <end position="133"/>
    </location>
</feature>
<feature type="compositionally biased region" description="Basic residues" evidence="5">
    <location>
        <begin position="253"/>
        <end position="262"/>
    </location>
</feature>
<evidence type="ECO:0000313" key="7">
    <source>
        <dbReference type="EMBL" id="CAD8451540.1"/>
    </source>
</evidence>
<feature type="region of interest" description="Disordered" evidence="5">
    <location>
        <begin position="1"/>
        <end position="20"/>
    </location>
</feature>
<dbReference type="InterPro" id="IPR005120">
    <property type="entry name" value="UPF3_dom"/>
</dbReference>
<feature type="compositionally biased region" description="Basic and acidic residues" evidence="5">
    <location>
        <begin position="401"/>
        <end position="433"/>
    </location>
</feature>
<dbReference type="AlphaFoldDB" id="A0A7S0DEF0"/>
<feature type="compositionally biased region" description="Basic and acidic residues" evidence="5">
    <location>
        <begin position="171"/>
        <end position="186"/>
    </location>
</feature>
<dbReference type="SUPFAM" id="SSF54928">
    <property type="entry name" value="RNA-binding domain, RBD"/>
    <property type="match status" value="1"/>
</dbReference>
<feature type="region of interest" description="Disordered" evidence="5">
    <location>
        <begin position="94"/>
        <end position="186"/>
    </location>
</feature>
<organism evidence="7">
    <name type="scientific">Micromonas pusilla</name>
    <name type="common">Picoplanktonic green alga</name>
    <name type="synonym">Chromulina pusilla</name>
    <dbReference type="NCBI Taxonomy" id="38833"/>
    <lineage>
        <taxon>Eukaryota</taxon>
        <taxon>Viridiplantae</taxon>
        <taxon>Chlorophyta</taxon>
        <taxon>Mamiellophyceae</taxon>
        <taxon>Mamiellales</taxon>
        <taxon>Mamiellaceae</taxon>
        <taxon>Micromonas</taxon>
    </lineage>
</organism>
<accession>A0A7S0DEF0</accession>
<keyword evidence="3" id="KW-0866">Nonsense-mediated mRNA decay</keyword>
<dbReference type="GO" id="GO:0045727">
    <property type="term" value="P:positive regulation of translation"/>
    <property type="evidence" value="ECO:0007669"/>
    <property type="project" value="TreeGrafter"/>
</dbReference>
<feature type="compositionally biased region" description="Basic and acidic residues" evidence="5">
    <location>
        <begin position="142"/>
        <end position="157"/>
    </location>
</feature>
<gene>
    <name evidence="7" type="ORF">MSP1401_LOCUS12256</name>
</gene>
<evidence type="ECO:0000256" key="3">
    <source>
        <dbReference type="ARBA" id="ARBA00023161"/>
    </source>
</evidence>
<dbReference type="PANTHER" id="PTHR13112">
    <property type="entry name" value="UPF3 REGULATOR OF NONSENSE TRANSCRIPTS-LIKE PROTEIN"/>
    <property type="match status" value="1"/>
</dbReference>
<comment type="subcellular location">
    <subcellularLocation>
        <location evidence="1">Nucleus</location>
    </subcellularLocation>
</comment>
<dbReference type="InterPro" id="IPR012677">
    <property type="entry name" value="Nucleotide-bd_a/b_plait_sf"/>
</dbReference>
<dbReference type="InterPro" id="IPR035979">
    <property type="entry name" value="RBD_domain_sf"/>
</dbReference>
<evidence type="ECO:0000259" key="6">
    <source>
        <dbReference type="Pfam" id="PF03467"/>
    </source>
</evidence>
<keyword evidence="4" id="KW-0539">Nucleus</keyword>
<dbReference type="EMBL" id="HBEN01014673">
    <property type="protein sequence ID" value="CAD8451540.1"/>
    <property type="molecule type" value="Transcribed_RNA"/>
</dbReference>
<sequence>MGPPRKPHAGPGSEPRPRTKVVVRNLPPGLSRSAFLDAIASAGFAGKDKVRWFDYVQGKAKPKLLVPSVAYVDLVDAQTVRAFADAFHGRAFAVDAPTSRGDPNDDGGNVAEASNAASNADETGESTAEASEPAVPPPPSEPESRTCEAARASREAAVEYAPNQRVPRSARQVDKMKKKRDPMEGTVERDAEYVKFLADLEAGPAPAPSAETLLDRREAAKKAAARANGGVEPARASALLEFLAKHSAAWRVERRRGKKGAKKTPSSSSRRETTKPHKPHKADTKHADARLPNANARDAKKASERKASKPEKRAERKDKKGNGRDEKNNQRDAKARRAVAPRVLARPPPGESEGDPKRPASSAAEKKEKKEKKEKEKEKPALGRVVFLESKPASVSSGRASGEKKGKGPEPPRAKAREKPKPNGPGREGEKRPPATPRP</sequence>
<evidence type="ECO:0000256" key="1">
    <source>
        <dbReference type="ARBA" id="ARBA00004123"/>
    </source>
</evidence>
<dbReference type="GO" id="GO:0000184">
    <property type="term" value="P:nuclear-transcribed mRNA catabolic process, nonsense-mediated decay"/>
    <property type="evidence" value="ECO:0007669"/>
    <property type="project" value="UniProtKB-KW"/>
</dbReference>
<feature type="domain" description="UPF3" evidence="6">
    <location>
        <begin position="154"/>
        <end position="246"/>
    </location>
</feature>
<protein>
    <recommendedName>
        <fullName evidence="6">UPF3 domain-containing protein</fullName>
    </recommendedName>
</protein>